<dbReference type="Pfam" id="PF01012">
    <property type="entry name" value="ETF"/>
    <property type="match status" value="1"/>
</dbReference>
<protein>
    <recommendedName>
        <fullName evidence="1">Electron transfer flavoprotein alpha/beta-subunit N-terminal domain-containing protein</fullName>
    </recommendedName>
</protein>
<dbReference type="EMBL" id="BARS01025283">
    <property type="protein sequence ID" value="GAG02367.1"/>
    <property type="molecule type" value="Genomic_DNA"/>
</dbReference>
<dbReference type="AlphaFoldDB" id="X0UT05"/>
<dbReference type="GO" id="GO:0009055">
    <property type="term" value="F:electron transfer activity"/>
    <property type="evidence" value="ECO:0007669"/>
    <property type="project" value="InterPro"/>
</dbReference>
<comment type="caution">
    <text evidence="2">The sequence shown here is derived from an EMBL/GenBank/DDBJ whole genome shotgun (WGS) entry which is preliminary data.</text>
</comment>
<dbReference type="InterPro" id="IPR014729">
    <property type="entry name" value="Rossmann-like_a/b/a_fold"/>
</dbReference>
<evidence type="ECO:0000259" key="1">
    <source>
        <dbReference type="Pfam" id="PF01012"/>
    </source>
</evidence>
<accession>X0UT05</accession>
<dbReference type="PANTHER" id="PTHR21294:SF20">
    <property type="entry name" value="ELECTRON TRANSFER FLAVOPROTEIN, SUBUNIT BETA (ETFB)"/>
    <property type="match status" value="1"/>
</dbReference>
<dbReference type="Gene3D" id="3.40.50.620">
    <property type="entry name" value="HUPs"/>
    <property type="match status" value="1"/>
</dbReference>
<organism evidence="2">
    <name type="scientific">marine sediment metagenome</name>
    <dbReference type="NCBI Taxonomy" id="412755"/>
    <lineage>
        <taxon>unclassified sequences</taxon>
        <taxon>metagenomes</taxon>
        <taxon>ecological metagenomes</taxon>
    </lineage>
</organism>
<dbReference type="SUPFAM" id="SSF52402">
    <property type="entry name" value="Adenine nucleotide alpha hydrolases-like"/>
    <property type="match status" value="1"/>
</dbReference>
<evidence type="ECO:0000313" key="2">
    <source>
        <dbReference type="EMBL" id="GAG02367.1"/>
    </source>
</evidence>
<proteinExistence type="predicted"/>
<dbReference type="InterPro" id="IPR014730">
    <property type="entry name" value="ETF_a/b_N"/>
</dbReference>
<dbReference type="PANTHER" id="PTHR21294">
    <property type="entry name" value="ELECTRON TRANSFER FLAVOPROTEIN BETA-SUBUNIT"/>
    <property type="match status" value="1"/>
</dbReference>
<dbReference type="InterPro" id="IPR012255">
    <property type="entry name" value="ETF_b"/>
</dbReference>
<feature type="domain" description="Electron transfer flavoprotein alpha/beta-subunit N-terminal" evidence="1">
    <location>
        <begin position="40"/>
        <end position="136"/>
    </location>
</feature>
<name>X0UT05_9ZZZZ</name>
<feature type="non-terminal residue" evidence="2">
    <location>
        <position position="136"/>
    </location>
</feature>
<reference evidence="2" key="1">
    <citation type="journal article" date="2014" name="Front. Microbiol.">
        <title>High frequency of phylogenetically diverse reductive dehalogenase-homologous genes in deep subseafloor sedimentary metagenomes.</title>
        <authorList>
            <person name="Kawai M."/>
            <person name="Futagami T."/>
            <person name="Toyoda A."/>
            <person name="Takaki Y."/>
            <person name="Nishi S."/>
            <person name="Hori S."/>
            <person name="Arai W."/>
            <person name="Tsubouchi T."/>
            <person name="Morono Y."/>
            <person name="Uchiyama I."/>
            <person name="Ito T."/>
            <person name="Fujiyama A."/>
            <person name="Inagaki F."/>
            <person name="Takami H."/>
        </authorList>
    </citation>
    <scope>NUCLEOTIDE SEQUENCE</scope>
    <source>
        <strain evidence="2">Expedition CK06-06</strain>
    </source>
</reference>
<gene>
    <name evidence="2" type="ORF">S01H1_39978</name>
</gene>
<sequence length="136" mass="14906">MENVMNIIVCMKQVIDLEQIRIKPKTREPVIEGLPFLFGDFEKCALEEAVRIKEKHGGKVTALAVGSPKLRDTIKEALAIGADEAIILIEPIFQNSDAMGSARVLAKAIEKVGEYDLILLGDSSADEYSGEIPPRI</sequence>